<dbReference type="PANTHER" id="PTHR42924">
    <property type="entry name" value="EXONUCLEASE"/>
    <property type="match status" value="1"/>
</dbReference>
<dbReference type="PATRIC" id="fig|742737.3.peg.1766"/>
<feature type="domain" description="Polymerase/histidinol phosphatase N-terminal" evidence="1">
    <location>
        <begin position="4"/>
        <end position="69"/>
    </location>
</feature>
<proteinExistence type="predicted"/>
<dbReference type="OrthoDB" id="9804333at2"/>
<name>G5IE15_9FIRM</name>
<comment type="caution">
    <text evidence="2">The sequence shown here is derived from an EMBL/GenBank/DDBJ whole genome shotgun (WGS) entry which is preliminary data.</text>
</comment>
<dbReference type="InterPro" id="IPR016195">
    <property type="entry name" value="Pol/histidinol_Pase-like"/>
</dbReference>
<dbReference type="InterPro" id="IPR004013">
    <property type="entry name" value="PHP_dom"/>
</dbReference>
<keyword evidence="3" id="KW-1185">Reference proteome</keyword>
<gene>
    <name evidence="2" type="ORF">HMPREF9473_01742</name>
</gene>
<dbReference type="SMART" id="SM00481">
    <property type="entry name" value="POLIIIAc"/>
    <property type="match status" value="1"/>
</dbReference>
<dbReference type="AlphaFoldDB" id="G5IE15"/>
<dbReference type="HOGENOM" id="CLU_067347_1_0_9"/>
<dbReference type="EMBL" id="ADLN01000029">
    <property type="protein sequence ID" value="EHI60251.1"/>
    <property type="molecule type" value="Genomic_DNA"/>
</dbReference>
<dbReference type="SUPFAM" id="SSF89550">
    <property type="entry name" value="PHP domain-like"/>
    <property type="match status" value="1"/>
</dbReference>
<accession>G5IE15</accession>
<dbReference type="Pfam" id="PF02811">
    <property type="entry name" value="PHP"/>
    <property type="match status" value="1"/>
</dbReference>
<sequence>MGFIDLHVHSNASDGTMSPSEVVAYAISKGLDAIALTDHDTIDGLAEAEEAAKGTSLELVPGIEMSCMYETTEIHILGLFVEKDSPVLLNGLTDIRRIRNERNERMLQRFQEDGFAITMEDLTAGNPDTIITRAHFAKALTEKGYTSSRGQAFDKYLTYGGRYCIRKEVTTPEQVLKILTSSGAFPIIAHPMQYHMGYAQIEDMVARLKEMGLQGIEVYHSSHNQHESGKLREMARRQHLLPSGGSDFHGANKPDIDIGCGRGGLRLSYLLLNDIKEAHNHGRTVSDD</sequence>
<dbReference type="RefSeq" id="WP_006779725.1">
    <property type="nucleotide sequence ID" value="NZ_CP040506.1"/>
</dbReference>
<reference evidence="2 3" key="1">
    <citation type="submission" date="2011-08" db="EMBL/GenBank/DDBJ databases">
        <title>The Genome Sequence of Clostridium hathewayi WAL-18680.</title>
        <authorList>
            <consortium name="The Broad Institute Genome Sequencing Platform"/>
            <person name="Earl A."/>
            <person name="Ward D."/>
            <person name="Feldgarden M."/>
            <person name="Gevers D."/>
            <person name="Finegold S.M."/>
            <person name="Summanen P.H."/>
            <person name="Molitoris D.R."/>
            <person name="Song M."/>
            <person name="Daigneault M."/>
            <person name="Allen-Vercoe E."/>
            <person name="Young S.K."/>
            <person name="Zeng Q."/>
            <person name="Gargeya S."/>
            <person name="Fitzgerald M."/>
            <person name="Haas B."/>
            <person name="Abouelleil A."/>
            <person name="Alvarado L."/>
            <person name="Arachchi H.M."/>
            <person name="Berlin A."/>
            <person name="Brown A."/>
            <person name="Chapman S.B."/>
            <person name="Chen Z."/>
            <person name="Dunbar C."/>
            <person name="Freedman E."/>
            <person name="Gearin G."/>
            <person name="Gellesch M."/>
            <person name="Goldberg J."/>
            <person name="Griggs A."/>
            <person name="Gujja S."/>
            <person name="Heiman D."/>
            <person name="Howarth C."/>
            <person name="Larson L."/>
            <person name="Lui A."/>
            <person name="MacDonald P.J.P."/>
            <person name="Montmayeur A."/>
            <person name="Murphy C."/>
            <person name="Neiman D."/>
            <person name="Pearson M."/>
            <person name="Priest M."/>
            <person name="Roberts A."/>
            <person name="Saif S."/>
            <person name="Shea T."/>
            <person name="Shenoy N."/>
            <person name="Sisk P."/>
            <person name="Stolte C."/>
            <person name="Sykes S."/>
            <person name="Wortman J."/>
            <person name="Nusbaum C."/>
            <person name="Birren B."/>
        </authorList>
    </citation>
    <scope>NUCLEOTIDE SEQUENCE [LARGE SCALE GENOMIC DNA]</scope>
    <source>
        <strain evidence="2 3">WAL-18680</strain>
    </source>
</reference>
<evidence type="ECO:0000313" key="2">
    <source>
        <dbReference type="EMBL" id="EHI60251.1"/>
    </source>
</evidence>
<protein>
    <recommendedName>
        <fullName evidence="1">Polymerase/histidinol phosphatase N-terminal domain-containing protein</fullName>
    </recommendedName>
</protein>
<dbReference type="Gene3D" id="1.10.150.650">
    <property type="match status" value="1"/>
</dbReference>
<evidence type="ECO:0000259" key="1">
    <source>
        <dbReference type="SMART" id="SM00481"/>
    </source>
</evidence>
<dbReference type="CDD" id="cd07438">
    <property type="entry name" value="PHP_HisPPase_AMP"/>
    <property type="match status" value="1"/>
</dbReference>
<dbReference type="Gene3D" id="3.20.20.140">
    <property type="entry name" value="Metal-dependent hydrolases"/>
    <property type="match status" value="1"/>
</dbReference>
<dbReference type="InterPro" id="IPR052018">
    <property type="entry name" value="PHP_domain"/>
</dbReference>
<dbReference type="Proteomes" id="UP000005384">
    <property type="component" value="Unassembled WGS sequence"/>
</dbReference>
<evidence type="ECO:0000313" key="3">
    <source>
        <dbReference type="Proteomes" id="UP000005384"/>
    </source>
</evidence>
<dbReference type="PANTHER" id="PTHR42924:SF3">
    <property type="entry name" value="POLYMERASE_HISTIDINOL PHOSPHATASE N-TERMINAL DOMAIN-CONTAINING PROTEIN"/>
    <property type="match status" value="1"/>
</dbReference>
<dbReference type="GO" id="GO:0004534">
    <property type="term" value="F:5'-3' RNA exonuclease activity"/>
    <property type="evidence" value="ECO:0007669"/>
    <property type="project" value="TreeGrafter"/>
</dbReference>
<dbReference type="InterPro" id="IPR003141">
    <property type="entry name" value="Pol/His_phosphatase_N"/>
</dbReference>
<organism evidence="2 3">
    <name type="scientific">Hungatella hathewayi WAL-18680</name>
    <dbReference type="NCBI Taxonomy" id="742737"/>
    <lineage>
        <taxon>Bacteria</taxon>
        <taxon>Bacillati</taxon>
        <taxon>Bacillota</taxon>
        <taxon>Clostridia</taxon>
        <taxon>Lachnospirales</taxon>
        <taxon>Lachnospiraceae</taxon>
        <taxon>Hungatella</taxon>
    </lineage>
</organism>
<dbReference type="GO" id="GO:0035312">
    <property type="term" value="F:5'-3' DNA exonuclease activity"/>
    <property type="evidence" value="ECO:0007669"/>
    <property type="project" value="TreeGrafter"/>
</dbReference>